<name>A0ABM9P497_9FLAO</name>
<accession>A0ABM9P497</accession>
<sequence>MKLKLDSKEVTKHINNIIRPVLIENGFKNYTGRKYWRYSSEKIDVISFQSFNSYNAEVLGCTTFSFAVNLASFLDYIPSDTQIKKKMDSKDLMNLKVIFVQVLKKQLSKRNFREKTFG</sequence>
<dbReference type="RefSeq" id="WP_348712966.1">
    <property type="nucleotide sequence ID" value="NZ_CAXIXY010000006.1"/>
</dbReference>
<organism evidence="1 2">
    <name type="scientific">Tenacibaculum platacis</name>
    <dbReference type="NCBI Taxonomy" id="3137852"/>
    <lineage>
        <taxon>Bacteria</taxon>
        <taxon>Pseudomonadati</taxon>
        <taxon>Bacteroidota</taxon>
        <taxon>Flavobacteriia</taxon>
        <taxon>Flavobacteriales</taxon>
        <taxon>Flavobacteriaceae</taxon>
        <taxon>Tenacibaculum</taxon>
    </lineage>
</organism>
<evidence type="ECO:0008006" key="3">
    <source>
        <dbReference type="Google" id="ProtNLM"/>
    </source>
</evidence>
<evidence type="ECO:0000313" key="2">
    <source>
        <dbReference type="Proteomes" id="UP001497416"/>
    </source>
</evidence>
<dbReference type="EMBL" id="CAXIXY010000006">
    <property type="protein sequence ID" value="CAL2090555.1"/>
    <property type="molecule type" value="Genomic_DNA"/>
</dbReference>
<protein>
    <recommendedName>
        <fullName evidence="3">DUF4304 domain-containing protein</fullName>
    </recommendedName>
</protein>
<proteinExistence type="predicted"/>
<evidence type="ECO:0000313" key="1">
    <source>
        <dbReference type="EMBL" id="CAL2090555.1"/>
    </source>
</evidence>
<keyword evidence="2" id="KW-1185">Reference proteome</keyword>
<reference evidence="1 2" key="1">
    <citation type="submission" date="2024-05" db="EMBL/GenBank/DDBJ databases">
        <authorList>
            <person name="Duchaud E."/>
        </authorList>
    </citation>
    <scope>NUCLEOTIDE SEQUENCE [LARGE SCALE GENOMIC DNA]</scope>
    <source>
        <strain evidence="1">Ena-SAMPLE-TAB-13-05-2024-13:56:06:370-140302</strain>
    </source>
</reference>
<comment type="caution">
    <text evidence="1">The sequence shown here is derived from an EMBL/GenBank/DDBJ whole genome shotgun (WGS) entry which is preliminary data.</text>
</comment>
<dbReference type="Proteomes" id="UP001497416">
    <property type="component" value="Unassembled WGS sequence"/>
</dbReference>
<gene>
    <name evidence="1" type="ORF">T190607A01A_40036</name>
</gene>